<dbReference type="EMBL" id="KN880437">
    <property type="protein sequence ID" value="KIY73193.1"/>
    <property type="molecule type" value="Genomic_DNA"/>
</dbReference>
<reference evidence="2 3" key="1">
    <citation type="journal article" date="2015" name="Fungal Genet. Biol.">
        <title>Evolution of novel wood decay mechanisms in Agaricales revealed by the genome sequences of Fistulina hepatica and Cylindrobasidium torrendii.</title>
        <authorList>
            <person name="Floudas D."/>
            <person name="Held B.W."/>
            <person name="Riley R."/>
            <person name="Nagy L.G."/>
            <person name="Koehler G."/>
            <person name="Ransdell A.S."/>
            <person name="Younus H."/>
            <person name="Chow J."/>
            <person name="Chiniquy J."/>
            <person name="Lipzen A."/>
            <person name="Tritt A."/>
            <person name="Sun H."/>
            <person name="Haridas S."/>
            <person name="LaButti K."/>
            <person name="Ohm R.A."/>
            <person name="Kues U."/>
            <person name="Blanchette R.A."/>
            <person name="Grigoriev I.V."/>
            <person name="Minto R.E."/>
            <person name="Hibbett D.S."/>
        </authorList>
    </citation>
    <scope>NUCLEOTIDE SEQUENCE [LARGE SCALE GENOMIC DNA]</scope>
    <source>
        <strain evidence="2 3">FP15055 ss-10</strain>
    </source>
</reference>
<evidence type="ECO:0000313" key="2">
    <source>
        <dbReference type="EMBL" id="KIY73193.1"/>
    </source>
</evidence>
<keyword evidence="1" id="KW-0472">Membrane</keyword>
<name>A0A0D7BRP5_9AGAR</name>
<accession>A0A0D7BRP5</accession>
<dbReference type="AlphaFoldDB" id="A0A0D7BRP5"/>
<feature type="transmembrane region" description="Helical" evidence="1">
    <location>
        <begin position="55"/>
        <end position="76"/>
    </location>
</feature>
<sequence>MENCTVYHIVITDAVNRQMPPQGNSIYQCSANTRPVPMGKQECMSSWRSPPFHRALFYFPSTFSLLYGFLSAYLAWLQPMLMVWALAPQVQQPCASVQPVSIFADNIHLGCE</sequence>
<gene>
    <name evidence="2" type="ORF">CYLTODRAFT_417166</name>
</gene>
<evidence type="ECO:0000313" key="3">
    <source>
        <dbReference type="Proteomes" id="UP000054007"/>
    </source>
</evidence>
<keyword evidence="1" id="KW-1133">Transmembrane helix</keyword>
<keyword evidence="1" id="KW-0812">Transmembrane</keyword>
<proteinExistence type="predicted"/>
<protein>
    <submittedName>
        <fullName evidence="2">Uncharacterized protein</fullName>
    </submittedName>
</protein>
<keyword evidence="3" id="KW-1185">Reference proteome</keyword>
<organism evidence="2 3">
    <name type="scientific">Cylindrobasidium torrendii FP15055 ss-10</name>
    <dbReference type="NCBI Taxonomy" id="1314674"/>
    <lineage>
        <taxon>Eukaryota</taxon>
        <taxon>Fungi</taxon>
        <taxon>Dikarya</taxon>
        <taxon>Basidiomycota</taxon>
        <taxon>Agaricomycotina</taxon>
        <taxon>Agaricomycetes</taxon>
        <taxon>Agaricomycetidae</taxon>
        <taxon>Agaricales</taxon>
        <taxon>Marasmiineae</taxon>
        <taxon>Physalacriaceae</taxon>
        <taxon>Cylindrobasidium</taxon>
    </lineage>
</organism>
<dbReference type="Proteomes" id="UP000054007">
    <property type="component" value="Unassembled WGS sequence"/>
</dbReference>
<evidence type="ECO:0000256" key="1">
    <source>
        <dbReference type="SAM" id="Phobius"/>
    </source>
</evidence>